<gene>
    <name evidence="3" type="ORF">PoB_000959100</name>
</gene>
<evidence type="ECO:0000256" key="2">
    <source>
        <dbReference type="SAM" id="SignalP"/>
    </source>
</evidence>
<evidence type="ECO:0000313" key="3">
    <source>
        <dbReference type="EMBL" id="GFN83085.1"/>
    </source>
</evidence>
<feature type="chain" id="PRO_5043382893" evidence="2">
    <location>
        <begin position="27"/>
        <end position="201"/>
    </location>
</feature>
<keyword evidence="4" id="KW-1185">Reference proteome</keyword>
<dbReference type="Proteomes" id="UP000735302">
    <property type="component" value="Unassembled WGS sequence"/>
</dbReference>
<evidence type="ECO:0000256" key="1">
    <source>
        <dbReference type="SAM" id="MobiDB-lite"/>
    </source>
</evidence>
<keyword evidence="2" id="KW-0732">Signal</keyword>
<feature type="region of interest" description="Disordered" evidence="1">
    <location>
        <begin position="71"/>
        <end position="92"/>
    </location>
</feature>
<reference evidence="3 4" key="1">
    <citation type="journal article" date="2021" name="Elife">
        <title>Chloroplast acquisition without the gene transfer in kleptoplastic sea slugs, Plakobranchus ocellatus.</title>
        <authorList>
            <person name="Maeda T."/>
            <person name="Takahashi S."/>
            <person name="Yoshida T."/>
            <person name="Shimamura S."/>
            <person name="Takaki Y."/>
            <person name="Nagai Y."/>
            <person name="Toyoda A."/>
            <person name="Suzuki Y."/>
            <person name="Arimoto A."/>
            <person name="Ishii H."/>
            <person name="Satoh N."/>
            <person name="Nishiyama T."/>
            <person name="Hasebe M."/>
            <person name="Maruyama T."/>
            <person name="Minagawa J."/>
            <person name="Obokata J."/>
            <person name="Shigenobu S."/>
        </authorList>
    </citation>
    <scope>NUCLEOTIDE SEQUENCE [LARGE SCALE GENOMIC DNA]</scope>
</reference>
<sequence>MARRGLQRRNLLFLIFLAGFSGKCLSAPTTNEEMNGTFISQNDINSINKKLEEMDKKLDILIDGRFSNATAATTKKPEESGKKTFDEHTNQSSDPFSYNRCVNLISIERSPTAEGNRFTIRFTKNADELFFRYTDFDSAPEKVPDSVVQEPGGVWAVSFTCAITRETQTPPWFTIGDVIHVEREDLSFLKSRCDIFSMLST</sequence>
<protein>
    <submittedName>
        <fullName evidence="3">Uncharacterized protein</fullName>
    </submittedName>
</protein>
<comment type="caution">
    <text evidence="3">The sequence shown here is derived from an EMBL/GenBank/DDBJ whole genome shotgun (WGS) entry which is preliminary data.</text>
</comment>
<dbReference type="AlphaFoldDB" id="A0AAV3YIM2"/>
<feature type="signal peptide" evidence="2">
    <location>
        <begin position="1"/>
        <end position="26"/>
    </location>
</feature>
<accession>A0AAV3YIM2</accession>
<feature type="compositionally biased region" description="Basic and acidic residues" evidence="1">
    <location>
        <begin position="75"/>
        <end position="89"/>
    </location>
</feature>
<organism evidence="3 4">
    <name type="scientific">Plakobranchus ocellatus</name>
    <dbReference type="NCBI Taxonomy" id="259542"/>
    <lineage>
        <taxon>Eukaryota</taxon>
        <taxon>Metazoa</taxon>
        <taxon>Spiralia</taxon>
        <taxon>Lophotrochozoa</taxon>
        <taxon>Mollusca</taxon>
        <taxon>Gastropoda</taxon>
        <taxon>Heterobranchia</taxon>
        <taxon>Euthyneura</taxon>
        <taxon>Panpulmonata</taxon>
        <taxon>Sacoglossa</taxon>
        <taxon>Placobranchoidea</taxon>
        <taxon>Plakobranchidae</taxon>
        <taxon>Plakobranchus</taxon>
    </lineage>
</organism>
<evidence type="ECO:0000313" key="4">
    <source>
        <dbReference type="Proteomes" id="UP000735302"/>
    </source>
</evidence>
<dbReference type="EMBL" id="BLXT01001085">
    <property type="protein sequence ID" value="GFN83085.1"/>
    <property type="molecule type" value="Genomic_DNA"/>
</dbReference>
<name>A0AAV3YIM2_9GAST</name>
<proteinExistence type="predicted"/>